<evidence type="ECO:0000256" key="9">
    <source>
        <dbReference type="PROSITE-ProRule" id="PRU00042"/>
    </source>
</evidence>
<feature type="domain" description="C2H2-type" evidence="10">
    <location>
        <begin position="118"/>
        <end position="145"/>
    </location>
</feature>
<evidence type="ECO:0000256" key="8">
    <source>
        <dbReference type="ARBA" id="ARBA00023242"/>
    </source>
</evidence>
<evidence type="ECO:0000256" key="3">
    <source>
        <dbReference type="ARBA" id="ARBA00022737"/>
    </source>
</evidence>
<comment type="caution">
    <text evidence="11">The sequence shown here is derived from an EMBL/GenBank/DDBJ whole genome shotgun (WGS) entry which is preliminary data.</text>
</comment>
<dbReference type="PANTHER" id="PTHR26374:SF425">
    <property type="entry name" value="C2H2-TYPE ZINC FINGER PROTEIN"/>
    <property type="match status" value="1"/>
</dbReference>
<sequence length="281" mass="30976">MGTNDVTQIIKGKRTKRQRSSSPCKVVLTLSSSSGYGFVEEYCSFSSPTTSSVHDLQVCEGKDQEEEAEEEMAKCLILLAQGDGPSPIQKNDVMKKIVAPKFSDMATPRINKAGVHVYECKTCNRSFPSFQALGGHRASHKRPKVLAEAKKTRMDDLDEDCQLNKSTSDSVSLSNKDRHRIAKQKIHVCSICGSGFASGQALGGHMRRHRANTYNKVQIATFESAGGGHDHDMKPRNILALDLNLPAPEEHHHCQHESNFQVVPTQQALVFSSPALVDCHY</sequence>
<name>A0A9Q0FPE1_9ROSI</name>
<dbReference type="EMBL" id="JAKUCV010004794">
    <property type="protein sequence ID" value="KAJ4834036.1"/>
    <property type="molecule type" value="Genomic_DNA"/>
</dbReference>
<reference evidence="11" key="1">
    <citation type="submission" date="2022-02" db="EMBL/GenBank/DDBJ databases">
        <authorList>
            <person name="Henning P.M."/>
            <person name="McCubbin A.G."/>
            <person name="Shore J.S."/>
        </authorList>
    </citation>
    <scope>NUCLEOTIDE SEQUENCE</scope>
    <source>
        <strain evidence="11">F60SS</strain>
        <tissue evidence="11">Leaves</tissue>
    </source>
</reference>
<evidence type="ECO:0000313" key="11">
    <source>
        <dbReference type="EMBL" id="KAJ4834036.1"/>
    </source>
</evidence>
<keyword evidence="5" id="KW-0862">Zinc</keyword>
<dbReference type="AlphaFoldDB" id="A0A9Q0FPE1"/>
<dbReference type="Proteomes" id="UP001141552">
    <property type="component" value="Unassembled WGS sequence"/>
</dbReference>
<evidence type="ECO:0000256" key="4">
    <source>
        <dbReference type="ARBA" id="ARBA00022771"/>
    </source>
</evidence>
<dbReference type="InterPro" id="IPR036236">
    <property type="entry name" value="Znf_C2H2_sf"/>
</dbReference>
<evidence type="ECO:0000259" key="10">
    <source>
        <dbReference type="PROSITE" id="PS50157"/>
    </source>
</evidence>
<dbReference type="Gene3D" id="3.30.160.60">
    <property type="entry name" value="Classic Zinc Finger"/>
    <property type="match status" value="1"/>
</dbReference>
<dbReference type="InterPro" id="IPR013087">
    <property type="entry name" value="Znf_C2H2_type"/>
</dbReference>
<keyword evidence="6" id="KW-0805">Transcription regulation</keyword>
<dbReference type="OrthoDB" id="6077919at2759"/>
<keyword evidence="7" id="KW-0804">Transcription</keyword>
<dbReference type="SUPFAM" id="SSF57667">
    <property type="entry name" value="beta-beta-alpha zinc fingers"/>
    <property type="match status" value="1"/>
</dbReference>
<keyword evidence="3" id="KW-0677">Repeat</keyword>
<protein>
    <recommendedName>
        <fullName evidence="10">C2H2-type domain-containing protein</fullName>
    </recommendedName>
</protein>
<dbReference type="Pfam" id="PF13912">
    <property type="entry name" value="zf-C2H2_6"/>
    <property type="match status" value="2"/>
</dbReference>
<keyword evidence="2" id="KW-0479">Metal-binding</keyword>
<reference evidence="11" key="2">
    <citation type="journal article" date="2023" name="Plants (Basel)">
        <title>Annotation of the Turnera subulata (Passifloraceae) Draft Genome Reveals the S-Locus Evolved after the Divergence of Turneroideae from Passifloroideae in a Stepwise Manner.</title>
        <authorList>
            <person name="Henning P.M."/>
            <person name="Roalson E.H."/>
            <person name="Mir W."/>
            <person name="McCubbin A.G."/>
            <person name="Shore J.S."/>
        </authorList>
    </citation>
    <scope>NUCLEOTIDE SEQUENCE</scope>
    <source>
        <strain evidence="11">F60SS</strain>
    </source>
</reference>
<evidence type="ECO:0000256" key="5">
    <source>
        <dbReference type="ARBA" id="ARBA00022833"/>
    </source>
</evidence>
<evidence type="ECO:0000256" key="7">
    <source>
        <dbReference type="ARBA" id="ARBA00023163"/>
    </source>
</evidence>
<dbReference type="PROSITE" id="PS00028">
    <property type="entry name" value="ZINC_FINGER_C2H2_1"/>
    <property type="match status" value="2"/>
</dbReference>
<keyword evidence="8" id="KW-0539">Nucleus</keyword>
<organism evidence="11 12">
    <name type="scientific">Turnera subulata</name>
    <dbReference type="NCBI Taxonomy" id="218843"/>
    <lineage>
        <taxon>Eukaryota</taxon>
        <taxon>Viridiplantae</taxon>
        <taxon>Streptophyta</taxon>
        <taxon>Embryophyta</taxon>
        <taxon>Tracheophyta</taxon>
        <taxon>Spermatophyta</taxon>
        <taxon>Magnoliopsida</taxon>
        <taxon>eudicotyledons</taxon>
        <taxon>Gunneridae</taxon>
        <taxon>Pentapetalae</taxon>
        <taxon>rosids</taxon>
        <taxon>fabids</taxon>
        <taxon>Malpighiales</taxon>
        <taxon>Passifloraceae</taxon>
        <taxon>Turnera</taxon>
    </lineage>
</organism>
<dbReference type="PANTHER" id="PTHR26374">
    <property type="entry name" value="ZINC FINGER PROTEIN ZAT5"/>
    <property type="match status" value="1"/>
</dbReference>
<dbReference type="GO" id="GO:0005634">
    <property type="term" value="C:nucleus"/>
    <property type="evidence" value="ECO:0007669"/>
    <property type="project" value="UniProtKB-SubCell"/>
</dbReference>
<evidence type="ECO:0000256" key="1">
    <source>
        <dbReference type="ARBA" id="ARBA00004123"/>
    </source>
</evidence>
<keyword evidence="4 9" id="KW-0863">Zinc-finger</keyword>
<feature type="domain" description="C2H2-type" evidence="10">
    <location>
        <begin position="187"/>
        <end position="214"/>
    </location>
</feature>
<proteinExistence type="predicted"/>
<accession>A0A9Q0FPE1</accession>
<dbReference type="GO" id="GO:0008270">
    <property type="term" value="F:zinc ion binding"/>
    <property type="evidence" value="ECO:0007669"/>
    <property type="project" value="UniProtKB-KW"/>
</dbReference>
<evidence type="ECO:0000256" key="2">
    <source>
        <dbReference type="ARBA" id="ARBA00022723"/>
    </source>
</evidence>
<gene>
    <name evidence="11" type="ORF">Tsubulata_049602</name>
</gene>
<keyword evidence="12" id="KW-1185">Reference proteome</keyword>
<evidence type="ECO:0000256" key="6">
    <source>
        <dbReference type="ARBA" id="ARBA00023015"/>
    </source>
</evidence>
<dbReference type="PROSITE" id="PS50157">
    <property type="entry name" value="ZINC_FINGER_C2H2_2"/>
    <property type="match status" value="2"/>
</dbReference>
<dbReference type="SMART" id="SM00355">
    <property type="entry name" value="ZnF_C2H2"/>
    <property type="match status" value="2"/>
</dbReference>
<evidence type="ECO:0000313" key="12">
    <source>
        <dbReference type="Proteomes" id="UP001141552"/>
    </source>
</evidence>
<comment type="subcellular location">
    <subcellularLocation>
        <location evidence="1">Nucleus</location>
    </subcellularLocation>
</comment>